<keyword evidence="2" id="KW-1185">Reference proteome</keyword>
<protein>
    <submittedName>
        <fullName evidence="1">Uncharacterized protein</fullName>
    </submittedName>
</protein>
<reference evidence="1 2" key="1">
    <citation type="journal article" date="2022" name="Plant J.">
        <title>Chromosome-level genome of Camellia lanceoleosa provides a valuable resource for understanding genome evolution and self-incompatibility.</title>
        <authorList>
            <person name="Gong W."/>
            <person name="Xiao S."/>
            <person name="Wang L."/>
            <person name="Liao Z."/>
            <person name="Chang Y."/>
            <person name="Mo W."/>
            <person name="Hu G."/>
            <person name="Li W."/>
            <person name="Zhao G."/>
            <person name="Zhu H."/>
            <person name="Hu X."/>
            <person name="Ji K."/>
            <person name="Xiang X."/>
            <person name="Song Q."/>
            <person name="Yuan D."/>
            <person name="Jin S."/>
            <person name="Zhang L."/>
        </authorList>
    </citation>
    <scope>NUCLEOTIDE SEQUENCE [LARGE SCALE GENOMIC DNA]</scope>
    <source>
        <strain evidence="1">SQ_2022a</strain>
    </source>
</reference>
<evidence type="ECO:0000313" key="1">
    <source>
        <dbReference type="EMBL" id="KAI8001868.1"/>
    </source>
</evidence>
<proteinExistence type="predicted"/>
<name>A0ACC0GMQ6_9ERIC</name>
<dbReference type="EMBL" id="CM045765">
    <property type="protein sequence ID" value="KAI8001868.1"/>
    <property type="molecule type" value="Genomic_DNA"/>
</dbReference>
<gene>
    <name evidence="1" type="ORF">LOK49_LG09G00750</name>
</gene>
<sequence length="366" mass="41206">MNDFYELWPQRFQYKTNGVTQRRWIVVSNPNLCALISKWLGTEAWIRNVDLLAGLQEFASNPDLQQEWKMVRKVNKMRLAEYIEAMSGVKVSVDAMFDVQIKRIHQYKRQLLNILGIIHRYDCIKNMEKSDKMKVVPRVCIVGGKAAPGYEIAKKIIKLCHAVAEKINNDDDVGDLLKLVFIPDYNVSVAELVIPGSDLSQHISTAGHEASGTGSMKFLMNGCLLLATADGSTVEIIEEIGADNMFLFGAKVNEVPTLRDKGAALKPPLQFARVVRMVQDGYFGFKDYFKSLCDTVEDGSDFYLLGHDFSSYLEAQAAADRAFVDQEKWTKMSIHSTAGSGRFSSDRTIEDYAEKTWGIKPCKCPF</sequence>
<organism evidence="1 2">
    <name type="scientific">Camellia lanceoleosa</name>
    <dbReference type="NCBI Taxonomy" id="1840588"/>
    <lineage>
        <taxon>Eukaryota</taxon>
        <taxon>Viridiplantae</taxon>
        <taxon>Streptophyta</taxon>
        <taxon>Embryophyta</taxon>
        <taxon>Tracheophyta</taxon>
        <taxon>Spermatophyta</taxon>
        <taxon>Magnoliopsida</taxon>
        <taxon>eudicotyledons</taxon>
        <taxon>Gunneridae</taxon>
        <taxon>Pentapetalae</taxon>
        <taxon>asterids</taxon>
        <taxon>Ericales</taxon>
        <taxon>Theaceae</taxon>
        <taxon>Camellia</taxon>
    </lineage>
</organism>
<dbReference type="Proteomes" id="UP001060215">
    <property type="component" value="Chromosome 8"/>
</dbReference>
<accession>A0ACC0GMQ6</accession>
<comment type="caution">
    <text evidence="1">The sequence shown here is derived from an EMBL/GenBank/DDBJ whole genome shotgun (WGS) entry which is preliminary data.</text>
</comment>
<evidence type="ECO:0000313" key="2">
    <source>
        <dbReference type="Proteomes" id="UP001060215"/>
    </source>
</evidence>